<dbReference type="GO" id="GO:0003743">
    <property type="term" value="F:translation initiation factor activity"/>
    <property type="evidence" value="ECO:0007669"/>
    <property type="project" value="UniProtKB-KW"/>
</dbReference>
<proteinExistence type="predicted"/>
<evidence type="ECO:0000313" key="3">
    <source>
        <dbReference type="Proteomes" id="UP000436088"/>
    </source>
</evidence>
<feature type="region of interest" description="Disordered" evidence="1">
    <location>
        <begin position="48"/>
        <end position="70"/>
    </location>
</feature>
<organism evidence="2 3">
    <name type="scientific">Hibiscus syriacus</name>
    <name type="common">Rose of Sharon</name>
    <dbReference type="NCBI Taxonomy" id="106335"/>
    <lineage>
        <taxon>Eukaryota</taxon>
        <taxon>Viridiplantae</taxon>
        <taxon>Streptophyta</taxon>
        <taxon>Embryophyta</taxon>
        <taxon>Tracheophyta</taxon>
        <taxon>Spermatophyta</taxon>
        <taxon>Magnoliopsida</taxon>
        <taxon>eudicotyledons</taxon>
        <taxon>Gunneridae</taxon>
        <taxon>Pentapetalae</taxon>
        <taxon>rosids</taxon>
        <taxon>malvids</taxon>
        <taxon>Malvales</taxon>
        <taxon>Malvaceae</taxon>
        <taxon>Malvoideae</taxon>
        <taxon>Hibiscus</taxon>
    </lineage>
</organism>
<name>A0A6A3AU56_HIBSY</name>
<reference evidence="2" key="1">
    <citation type="submission" date="2019-09" db="EMBL/GenBank/DDBJ databases">
        <title>Draft genome information of white flower Hibiscus syriacus.</title>
        <authorList>
            <person name="Kim Y.-M."/>
        </authorList>
    </citation>
    <scope>NUCLEOTIDE SEQUENCE [LARGE SCALE GENOMIC DNA]</scope>
    <source>
        <strain evidence="2">YM2019G1</strain>
    </source>
</reference>
<accession>A0A6A3AU56</accession>
<dbReference type="Proteomes" id="UP000436088">
    <property type="component" value="Unassembled WGS sequence"/>
</dbReference>
<dbReference type="InterPro" id="IPR005033">
    <property type="entry name" value="YEATS"/>
</dbReference>
<feature type="compositionally biased region" description="Basic and acidic residues" evidence="1">
    <location>
        <begin position="61"/>
        <end position="70"/>
    </location>
</feature>
<evidence type="ECO:0000256" key="1">
    <source>
        <dbReference type="SAM" id="MobiDB-lite"/>
    </source>
</evidence>
<protein>
    <submittedName>
        <fullName evidence="2">Transcription initiation factor TFIID subunit 14b</fullName>
    </submittedName>
</protein>
<dbReference type="PANTHER" id="PTHR47573:SF1">
    <property type="entry name" value="PROTEIN AF-9 HOMOLOG"/>
    <property type="match status" value="1"/>
</dbReference>
<comment type="caution">
    <text evidence="2">The sequence shown here is derived from an EMBL/GenBank/DDBJ whole genome shotgun (WGS) entry which is preliminary data.</text>
</comment>
<dbReference type="GO" id="GO:0006355">
    <property type="term" value="P:regulation of DNA-templated transcription"/>
    <property type="evidence" value="ECO:0007669"/>
    <property type="project" value="InterPro"/>
</dbReference>
<evidence type="ECO:0000313" key="2">
    <source>
        <dbReference type="EMBL" id="KAE8708244.1"/>
    </source>
</evidence>
<dbReference type="AlphaFoldDB" id="A0A6A3AU56"/>
<dbReference type="PANTHER" id="PTHR47573">
    <property type="entry name" value="PROTEIN AF-9 HOMOLOG"/>
    <property type="match status" value="1"/>
</dbReference>
<gene>
    <name evidence="2" type="ORF">F3Y22_tig00110348pilonHSYRG00210</name>
</gene>
<keyword evidence="3" id="KW-1185">Reference proteome</keyword>
<dbReference type="EMBL" id="VEPZ02000948">
    <property type="protein sequence ID" value="KAE8708244.1"/>
    <property type="molecule type" value="Genomic_DNA"/>
</dbReference>
<sequence>MNLALCKRRNQLSWNPMMRSYSQVVFTEPSESFLACVQNHPPVTFPRLPAGFTLPPPVTQDESKRKIGDSKDHPLSHWFLNFSETDELLQLAAARQQVQTHIAKIRRQISLTDGQNQPFKPL</sequence>